<organism evidence="6 7">
    <name type="scientific">Flavobacterium caeni</name>
    <dbReference type="NCBI Taxonomy" id="490189"/>
    <lineage>
        <taxon>Bacteria</taxon>
        <taxon>Pseudomonadati</taxon>
        <taxon>Bacteroidota</taxon>
        <taxon>Flavobacteriia</taxon>
        <taxon>Flavobacteriales</taxon>
        <taxon>Flavobacteriaceae</taxon>
        <taxon>Flavobacterium</taxon>
    </lineage>
</organism>
<keyword evidence="1" id="KW-0645">Protease</keyword>
<protein>
    <submittedName>
        <fullName evidence="6">Por secretion system C-terminal sorting domain-containing protein</fullName>
    </submittedName>
</protein>
<dbReference type="Pfam" id="PF01483">
    <property type="entry name" value="P_proprotein"/>
    <property type="match status" value="1"/>
</dbReference>
<dbReference type="EMBL" id="FMVF01000004">
    <property type="protein sequence ID" value="SCY24965.1"/>
    <property type="molecule type" value="Genomic_DNA"/>
</dbReference>
<dbReference type="GO" id="GO:0006508">
    <property type="term" value="P:proteolysis"/>
    <property type="evidence" value="ECO:0007669"/>
    <property type="project" value="UniProtKB-KW"/>
</dbReference>
<dbReference type="AlphaFoldDB" id="A0A1G5EDG4"/>
<keyword evidence="7" id="KW-1185">Reference proteome</keyword>
<dbReference type="OrthoDB" id="9792152at2"/>
<keyword evidence="3" id="KW-0378">Hydrolase</keyword>
<dbReference type="InterPro" id="IPR026444">
    <property type="entry name" value="Secre_tail"/>
</dbReference>
<dbReference type="Gene3D" id="2.60.40.10">
    <property type="entry name" value="Immunoglobulins"/>
    <property type="match status" value="1"/>
</dbReference>
<dbReference type="InterPro" id="IPR013783">
    <property type="entry name" value="Ig-like_fold"/>
</dbReference>
<evidence type="ECO:0000256" key="4">
    <source>
        <dbReference type="SAM" id="SignalP"/>
    </source>
</evidence>
<feature type="signal peptide" evidence="4">
    <location>
        <begin position="1"/>
        <end position="20"/>
    </location>
</feature>
<dbReference type="NCBIfam" id="TIGR04183">
    <property type="entry name" value="Por_Secre_tail"/>
    <property type="match status" value="1"/>
</dbReference>
<dbReference type="Gene3D" id="2.60.120.260">
    <property type="entry name" value="Galactose-binding domain-like"/>
    <property type="match status" value="1"/>
</dbReference>
<gene>
    <name evidence="6" type="ORF">SAMN02927903_01021</name>
</gene>
<dbReference type="Pfam" id="PF13574">
    <property type="entry name" value="Reprolysin_2"/>
    <property type="match status" value="1"/>
</dbReference>
<evidence type="ECO:0000313" key="7">
    <source>
        <dbReference type="Proteomes" id="UP000199354"/>
    </source>
</evidence>
<feature type="chain" id="PRO_5011568335" evidence="4">
    <location>
        <begin position="21"/>
        <end position="888"/>
    </location>
</feature>
<sequence length="888" mass="95049">MMKKLLFTFAMIFATLGLFAQSVWQSVDERLVTGEKSSRVSHPATYLLYALNLDALKIQLAAAPSRLQTLESNVIVSFPTDQGDLQKFHIFEASVMHPQLAAQHPEIQSYVGKGIDDPTATMRFSVTPFGLHAMTFSGHGAYYIDSYTKDGKHSIVYSRQSLTTTNSFECNVVEPVDLVPNPSDAPQIQSNNSLFKTYRLAMACTIEYADFHVDEAGLGGGTLEQKKAAVLAAMVITMTRVNGIYERDFALTMELVANNEDVIFIESDNFDNFNTNNILLDQSQEVIDDIIGSANYDIGHTVSTGGGGVAQLQSPCSNSKARGITGLDAPVGDPYDVDYVSHEMGHQWGCSHTFNGDQGGCNGNRTASSAFEPGSGSTIMGYSGLCNSQNVQFFSDPYFHARSLIQGSNFINGGGNCGVVVPNGNTAPTADAGPNHTIPFGTAFVMRGVATDADGDALTYCWEQYDNEIATQPPVATSGGGPNFRTLMPSASPDRYFPKFSDVLAGNLTPTWEVVPNVARNMEFSLVVRDDGSPLGGQTQRATTNVVFANAGPFRVTSQSLLEAWPQNSAQTVTWDVAGTTANGINTALVTIKMSADGGATWPYVLAENTANDGSEAITAPDVISTNCRIMIEAVDNIFYAVNSRAFAVGYEVVTTCNTYTNNTPFALTDGSTAFNVKTIAVPAAGTISDVNITVNATHANIQNLNIAVIRPGGALTNIFNQSCPGSANMNVTFDAEGAPFACASPLAGNMITPTGSLAAMYGFNQQGNWQFGFRDLVAGDAGTINSFALEVCSESLAPLATTQFAFADFALYPNPNTGDFTIRFASSSNKPIAVGVHDMRGRVIYDQSFENNGVFVQDIRLNRAQSGIYLVSVQQGDQKTVKRIVVE</sequence>
<feature type="domain" description="P/Homo B" evidence="5">
    <location>
        <begin position="649"/>
        <end position="798"/>
    </location>
</feature>
<accession>A0A1G5EDG4</accession>
<dbReference type="InterPro" id="IPR008979">
    <property type="entry name" value="Galactose-bd-like_sf"/>
</dbReference>
<evidence type="ECO:0000259" key="5">
    <source>
        <dbReference type="PROSITE" id="PS51829"/>
    </source>
</evidence>
<dbReference type="PROSITE" id="PS51829">
    <property type="entry name" value="P_HOMO_B"/>
    <property type="match status" value="1"/>
</dbReference>
<evidence type="ECO:0000256" key="3">
    <source>
        <dbReference type="ARBA" id="ARBA00022801"/>
    </source>
</evidence>
<evidence type="ECO:0000313" key="6">
    <source>
        <dbReference type="EMBL" id="SCY24965.1"/>
    </source>
</evidence>
<dbReference type="Proteomes" id="UP000199354">
    <property type="component" value="Unassembled WGS sequence"/>
</dbReference>
<dbReference type="STRING" id="490189.SAMN02927903_01021"/>
<dbReference type="InterPro" id="IPR002884">
    <property type="entry name" value="P_dom"/>
</dbReference>
<dbReference type="InterPro" id="IPR024079">
    <property type="entry name" value="MetalloPept_cat_dom_sf"/>
</dbReference>
<dbReference type="Pfam" id="PF18962">
    <property type="entry name" value="Por_Secre_tail"/>
    <property type="match status" value="1"/>
</dbReference>
<proteinExistence type="predicted"/>
<dbReference type="SUPFAM" id="SSF55486">
    <property type="entry name" value="Metalloproteases ('zincins'), catalytic domain"/>
    <property type="match status" value="1"/>
</dbReference>
<reference evidence="6 7" key="1">
    <citation type="submission" date="2016-10" db="EMBL/GenBank/DDBJ databases">
        <authorList>
            <person name="de Groot N.N."/>
        </authorList>
    </citation>
    <scope>NUCLEOTIDE SEQUENCE [LARGE SCALE GENOMIC DNA]</scope>
    <source>
        <strain evidence="6 7">CGMCC 1.7031</strain>
    </source>
</reference>
<evidence type="ECO:0000256" key="1">
    <source>
        <dbReference type="ARBA" id="ARBA00022670"/>
    </source>
</evidence>
<dbReference type="Gene3D" id="3.40.390.10">
    <property type="entry name" value="Collagenase (Catalytic Domain)"/>
    <property type="match status" value="1"/>
</dbReference>
<dbReference type="GO" id="GO:0004252">
    <property type="term" value="F:serine-type endopeptidase activity"/>
    <property type="evidence" value="ECO:0007669"/>
    <property type="project" value="InterPro"/>
</dbReference>
<dbReference type="GO" id="GO:0008237">
    <property type="term" value="F:metallopeptidase activity"/>
    <property type="evidence" value="ECO:0007669"/>
    <property type="project" value="InterPro"/>
</dbReference>
<evidence type="ECO:0000256" key="2">
    <source>
        <dbReference type="ARBA" id="ARBA00022729"/>
    </source>
</evidence>
<dbReference type="SUPFAM" id="SSF49785">
    <property type="entry name" value="Galactose-binding domain-like"/>
    <property type="match status" value="1"/>
</dbReference>
<name>A0A1G5EDG4_9FLAO</name>
<keyword evidence="2 4" id="KW-0732">Signal</keyword>